<dbReference type="Gene3D" id="2.40.30.170">
    <property type="match status" value="1"/>
</dbReference>
<accession>A0A3E0M7V7</accession>
<reference evidence="3 4" key="1">
    <citation type="submission" date="2017-08" db="EMBL/GenBank/DDBJ databases">
        <title>Functional genomic and metabolic studies of the symbiotic interactions of six Microcystis-dominated communities.</title>
        <authorList>
            <person name="Li Q."/>
            <person name="Lin F."/>
        </authorList>
    </citation>
    <scope>NUCLEOTIDE SEQUENCE [LARGE SCALE GENOMIC DNA]</scope>
    <source>
        <strain evidence="3">DA14</strain>
    </source>
</reference>
<dbReference type="Gene3D" id="2.40.50.100">
    <property type="match status" value="2"/>
</dbReference>
<dbReference type="PANTHER" id="PTHR30386">
    <property type="entry name" value="MEMBRANE FUSION SUBUNIT OF EMRAB-TOLC MULTIDRUG EFFLUX PUMP"/>
    <property type="match status" value="1"/>
</dbReference>
<proteinExistence type="predicted"/>
<feature type="domain" description="Multidrug resistance protein MdtA-like barrel-sandwich hybrid" evidence="2">
    <location>
        <begin position="62"/>
        <end position="303"/>
    </location>
</feature>
<organism evidence="3 4">
    <name type="scientific">Microcystis aeruginosa DA14</name>
    <dbReference type="NCBI Taxonomy" id="1987506"/>
    <lineage>
        <taxon>Bacteria</taxon>
        <taxon>Bacillati</taxon>
        <taxon>Cyanobacteriota</taxon>
        <taxon>Cyanophyceae</taxon>
        <taxon>Oscillatoriophycideae</taxon>
        <taxon>Chroococcales</taxon>
        <taxon>Microcystaceae</taxon>
        <taxon>Microcystis</taxon>
    </lineage>
</organism>
<dbReference type="InterPro" id="IPR050739">
    <property type="entry name" value="MFP"/>
</dbReference>
<dbReference type="Pfam" id="PF25917">
    <property type="entry name" value="BSH_RND"/>
    <property type="match status" value="1"/>
</dbReference>
<evidence type="ECO:0000259" key="2">
    <source>
        <dbReference type="Pfam" id="PF25917"/>
    </source>
</evidence>
<dbReference type="Proteomes" id="UP000256301">
    <property type="component" value="Unassembled WGS sequence"/>
</dbReference>
<sequence>MNKAVETMLMEDVQTPERLRVWIRRMGWLLVVLPLAFLPLPWQQNVTALGKVTAYSPSERVQTVDAPVSGLIQHWYVQEGSQVKQGDVLLEISDTDPNFRQRLQAQRDNLEDKLASKQSELSAYTVQRDNLAAGRDAKITAAQYKLDVANQKIRSAQEAVNSAQATLDAATLQVKRMQRLLGDGLVSKRDTEVAERDHTIASRNLNSAQAQLESAMAEAQSAQAEIRQVRADTQAYLDSVTANINKIKGEVSDAENSLHTSEISLARQNMQKIIAPRDGTIFRLPVNSQSQIIKQGDPLLIIVPHTSQRAVELWVDGRDAPLITRDSTVRLEFEGWPAIQVPGWAQVGVGTFEGKIAFVDPTDNGTGHFRIMVVHQEGTPAWPEARFLRQGISAKGWVLLQKVTIGYELWRLLNGFPPRIPPEPTPLNISGGSGVTK</sequence>
<protein>
    <submittedName>
        <fullName evidence="3">HlyD family efflux transporter periplasmic adaptor subunit</fullName>
    </submittedName>
</protein>
<keyword evidence="1" id="KW-0175">Coiled coil</keyword>
<comment type="caution">
    <text evidence="3">The sequence shown here is derived from an EMBL/GenBank/DDBJ whole genome shotgun (WGS) entry which is preliminary data.</text>
</comment>
<gene>
    <name evidence="3" type="ORF">DWQ56_16625</name>
</gene>
<dbReference type="PRINTS" id="PR01490">
    <property type="entry name" value="RTXTOXIND"/>
</dbReference>
<dbReference type="PANTHER" id="PTHR30386:SF27">
    <property type="entry name" value="MEMBRANE FUSION PROTEIN (MFP) FAMILY PROTEIN"/>
    <property type="match status" value="1"/>
</dbReference>
<name>A0A3E0M7V7_MICAE</name>
<dbReference type="SUPFAM" id="SSF111369">
    <property type="entry name" value="HlyD-like secretion proteins"/>
    <property type="match status" value="2"/>
</dbReference>
<dbReference type="InterPro" id="IPR058625">
    <property type="entry name" value="MdtA-like_BSH"/>
</dbReference>
<evidence type="ECO:0000313" key="3">
    <source>
        <dbReference type="EMBL" id="REJ55864.1"/>
    </source>
</evidence>
<dbReference type="AlphaFoldDB" id="A0A3E0M7V7"/>
<feature type="coiled-coil region" evidence="1">
    <location>
        <begin position="100"/>
        <end position="257"/>
    </location>
</feature>
<dbReference type="EMBL" id="QQWE01000005">
    <property type="protein sequence ID" value="REJ55864.1"/>
    <property type="molecule type" value="Genomic_DNA"/>
</dbReference>
<evidence type="ECO:0000313" key="4">
    <source>
        <dbReference type="Proteomes" id="UP000256301"/>
    </source>
</evidence>
<evidence type="ECO:0000256" key="1">
    <source>
        <dbReference type="SAM" id="Coils"/>
    </source>
</evidence>
<dbReference type="Gene3D" id="1.10.287.470">
    <property type="entry name" value="Helix hairpin bin"/>
    <property type="match status" value="2"/>
</dbReference>